<keyword evidence="2" id="KW-1185">Reference proteome</keyword>
<name>A0A8K0WM23_9HYPO</name>
<protein>
    <submittedName>
        <fullName evidence="1">Uncharacterized protein</fullName>
    </submittedName>
</protein>
<proteinExistence type="predicted"/>
<accession>A0A8K0WM23</accession>
<reference evidence="1" key="1">
    <citation type="journal article" date="2021" name="Nat. Commun.">
        <title>Genetic determinants of endophytism in the Arabidopsis root mycobiome.</title>
        <authorList>
            <person name="Mesny F."/>
            <person name="Miyauchi S."/>
            <person name="Thiergart T."/>
            <person name="Pickel B."/>
            <person name="Atanasova L."/>
            <person name="Karlsson M."/>
            <person name="Huettel B."/>
            <person name="Barry K.W."/>
            <person name="Haridas S."/>
            <person name="Chen C."/>
            <person name="Bauer D."/>
            <person name="Andreopoulos W."/>
            <person name="Pangilinan J."/>
            <person name="LaButti K."/>
            <person name="Riley R."/>
            <person name="Lipzen A."/>
            <person name="Clum A."/>
            <person name="Drula E."/>
            <person name="Henrissat B."/>
            <person name="Kohler A."/>
            <person name="Grigoriev I.V."/>
            <person name="Martin F.M."/>
            <person name="Hacquard S."/>
        </authorList>
    </citation>
    <scope>NUCLEOTIDE SEQUENCE</scope>
    <source>
        <strain evidence="1">MPI-CAGE-CH-0235</strain>
    </source>
</reference>
<dbReference type="EMBL" id="JAGPNK010000014">
    <property type="protein sequence ID" value="KAH7308950.1"/>
    <property type="molecule type" value="Genomic_DNA"/>
</dbReference>
<sequence>MGEGDGFVVPSSYTVSGILANLNTADSLHGAPHAEGPKAICRKVEVLSKTSLGIGPYWGTRFCQINDKMPS</sequence>
<gene>
    <name evidence="1" type="ORF">B0I35DRAFT_441064</name>
</gene>
<dbReference type="AlphaFoldDB" id="A0A8K0WM23"/>
<organism evidence="1 2">
    <name type="scientific">Stachybotrys elegans</name>
    <dbReference type="NCBI Taxonomy" id="80388"/>
    <lineage>
        <taxon>Eukaryota</taxon>
        <taxon>Fungi</taxon>
        <taxon>Dikarya</taxon>
        <taxon>Ascomycota</taxon>
        <taxon>Pezizomycotina</taxon>
        <taxon>Sordariomycetes</taxon>
        <taxon>Hypocreomycetidae</taxon>
        <taxon>Hypocreales</taxon>
        <taxon>Stachybotryaceae</taxon>
        <taxon>Stachybotrys</taxon>
    </lineage>
</organism>
<dbReference type="Proteomes" id="UP000813444">
    <property type="component" value="Unassembled WGS sequence"/>
</dbReference>
<comment type="caution">
    <text evidence="1">The sequence shown here is derived from an EMBL/GenBank/DDBJ whole genome shotgun (WGS) entry which is preliminary data.</text>
</comment>
<evidence type="ECO:0000313" key="1">
    <source>
        <dbReference type="EMBL" id="KAH7308950.1"/>
    </source>
</evidence>
<evidence type="ECO:0000313" key="2">
    <source>
        <dbReference type="Proteomes" id="UP000813444"/>
    </source>
</evidence>